<dbReference type="GO" id="GO:0005829">
    <property type="term" value="C:cytosol"/>
    <property type="evidence" value="ECO:0007669"/>
    <property type="project" value="TreeGrafter"/>
</dbReference>
<accession>A0A3D8I257</accession>
<dbReference type="AlphaFoldDB" id="A0A3D8I257"/>
<keyword evidence="1 9" id="KW-0547">Nucleotide-binding</keyword>
<dbReference type="InterPro" id="IPR027417">
    <property type="entry name" value="P-loop_NTPase"/>
</dbReference>
<dbReference type="Pfam" id="PF00580">
    <property type="entry name" value="UvrD-helicase"/>
    <property type="match status" value="1"/>
</dbReference>
<dbReference type="RefSeq" id="WP_104700089.1">
    <property type="nucleotide sequence ID" value="NZ_FZPP01000020.1"/>
</dbReference>
<dbReference type="GO" id="GO:0005524">
    <property type="term" value="F:ATP binding"/>
    <property type="evidence" value="ECO:0007669"/>
    <property type="project" value="UniProtKB-UniRule"/>
</dbReference>
<keyword evidence="3 9" id="KW-0347">Helicase</keyword>
<dbReference type="GO" id="GO:0016887">
    <property type="term" value="F:ATP hydrolysis activity"/>
    <property type="evidence" value="ECO:0007669"/>
    <property type="project" value="RHEA"/>
</dbReference>
<reference evidence="11 12" key="1">
    <citation type="submission" date="2018-04" db="EMBL/GenBank/DDBJ databases">
        <title>Novel Campyloabacter and Helicobacter Species and Strains.</title>
        <authorList>
            <person name="Mannion A.J."/>
            <person name="Shen Z."/>
            <person name="Fox J.G."/>
        </authorList>
    </citation>
    <scope>NUCLEOTIDE SEQUENCE [LARGE SCALE GENOMIC DNA]</scope>
    <source>
        <strain evidence="11 12">MIT 98-6070</strain>
    </source>
</reference>
<dbReference type="GO" id="GO:0043138">
    <property type="term" value="F:3'-5' DNA helicase activity"/>
    <property type="evidence" value="ECO:0007669"/>
    <property type="project" value="UniProtKB-EC"/>
</dbReference>
<keyword evidence="12" id="KW-1185">Reference proteome</keyword>
<keyword evidence="5" id="KW-0413">Isomerase</keyword>
<evidence type="ECO:0000259" key="10">
    <source>
        <dbReference type="PROSITE" id="PS51198"/>
    </source>
</evidence>
<feature type="domain" description="UvrD-like helicase ATP-binding" evidence="10">
    <location>
        <begin position="1"/>
        <end position="425"/>
    </location>
</feature>
<protein>
    <recommendedName>
        <fullName evidence="7">DNA 3'-5' helicase</fullName>
        <ecNumber evidence="7">5.6.2.4</ecNumber>
    </recommendedName>
</protein>
<evidence type="ECO:0000256" key="5">
    <source>
        <dbReference type="ARBA" id="ARBA00023235"/>
    </source>
</evidence>
<dbReference type="PANTHER" id="PTHR11070:SF67">
    <property type="entry name" value="DNA 3'-5' HELICASE"/>
    <property type="match status" value="1"/>
</dbReference>
<sequence length="957" mass="111123">MRESYSQYLALKASAGSGKTFNLALRFIYLLFCGANPNQILTLTFTKKASNEMRQRIYKNLQELKTCLEERNYANNHIYKDLLEKGLGHEYLSENIQRVYREFMESNPRIGTIDSFFHVILKKFCWYVGVSAYFEVGSLDEDAINECFLNVFSPDELDSFVNFCFYHGVKIGDFLTFLQELYSLPANDVKRALQTLKEAQDSSLSAQSIEAIELEVKSLMESIAEHVSDKRAKDHFLNKTCREIPKSNYLLRWSEHRDLKKDASSLNAITHVRDRIVELMSAYFVKKEQNVLGLVRAYLELYRQSMQKQLRAQNYLSHSDVALKSYELLQLNDDMMDFFYFRLDDKITHILLDEFQDTNLIQYQILLPLIEEIRAGVGRIGERSLFIVGDKKQSIYMFRGSFAGIFEEATKNFHEENLPYNFRSSAEVVSFNNQVFQKCYKDYEPQSPKATDDSPIKQGYVRILPQAEDEDALKEQVYNELQALLDNGADENDITILVFTNDDALSLKEHINMRNAKIQVITETSASLFDKAEVKAMLYAFEYFKLSLVKTEQWGLRNALKLYEKRICKLLGYAYEDSTKVYEVLKSIDTSLLPAEIVLALIEGFGLSQNTALRFLELSCEYVSIDSLLEAVSKITCNAPAQSNRGVKIMTIHKSKGLEFKHVIVCDRMRKPKADSNKFICSYQGIHIQHIYYKLQGRERFDTNYANALESYKERLKQEAYNVLYVAFTRAAYGLSIAPMQSSKHKSQFEILSLEERYDELGQFDRVEKPKEQHIGQKNVLQDMQYFGKQSEFLKHERESHAEVLSIEQWHNIKFGEALHSVFELYLGYKMPEEDIESVLFNRYGFALSKESIAQAMKYTLSCIQSPFFMEISAGKSVACEVSYITEDCLYRIDTLLYDEKEYCVLDYKSGTGNFETQKEQVMSYMKFLDSMDSRRVRGFIVYPLKEDKERFCEVSL</sequence>
<keyword evidence="2 9" id="KW-0378">Hydrolase</keyword>
<dbReference type="PANTHER" id="PTHR11070">
    <property type="entry name" value="UVRD / RECB / PCRA DNA HELICASE FAMILY MEMBER"/>
    <property type="match status" value="1"/>
</dbReference>
<dbReference type="GO" id="GO:0000725">
    <property type="term" value="P:recombinational repair"/>
    <property type="evidence" value="ECO:0007669"/>
    <property type="project" value="TreeGrafter"/>
</dbReference>
<gene>
    <name evidence="11" type="ORF">CQA63_07625</name>
</gene>
<evidence type="ECO:0000313" key="11">
    <source>
        <dbReference type="EMBL" id="RDU59220.1"/>
    </source>
</evidence>
<dbReference type="SUPFAM" id="SSF52540">
    <property type="entry name" value="P-loop containing nucleoside triphosphate hydrolases"/>
    <property type="match status" value="1"/>
</dbReference>
<dbReference type="Proteomes" id="UP000256599">
    <property type="component" value="Unassembled WGS sequence"/>
</dbReference>
<dbReference type="InterPro" id="IPR014017">
    <property type="entry name" value="DNA_helicase_UvrD-like_C"/>
</dbReference>
<dbReference type="InterPro" id="IPR000212">
    <property type="entry name" value="DNA_helicase_UvrD/REP"/>
</dbReference>
<evidence type="ECO:0000313" key="12">
    <source>
        <dbReference type="Proteomes" id="UP000256599"/>
    </source>
</evidence>
<evidence type="ECO:0000256" key="9">
    <source>
        <dbReference type="PROSITE-ProRule" id="PRU00560"/>
    </source>
</evidence>
<comment type="catalytic activity">
    <reaction evidence="6">
        <text>Couples ATP hydrolysis with the unwinding of duplex DNA by translocating in the 3'-5' direction.</text>
        <dbReference type="EC" id="5.6.2.4"/>
    </reaction>
</comment>
<name>A0A3D8I257_9HELI</name>
<evidence type="ECO:0000256" key="6">
    <source>
        <dbReference type="ARBA" id="ARBA00034617"/>
    </source>
</evidence>
<dbReference type="Gene3D" id="3.40.50.300">
    <property type="entry name" value="P-loop containing nucleotide triphosphate hydrolases"/>
    <property type="match status" value="4"/>
</dbReference>
<evidence type="ECO:0000256" key="8">
    <source>
        <dbReference type="ARBA" id="ARBA00048988"/>
    </source>
</evidence>
<proteinExistence type="predicted"/>
<dbReference type="NCBIfam" id="NF010485">
    <property type="entry name" value="PRK13909.1-2"/>
    <property type="match status" value="1"/>
</dbReference>
<evidence type="ECO:0000256" key="7">
    <source>
        <dbReference type="ARBA" id="ARBA00034808"/>
    </source>
</evidence>
<feature type="binding site" evidence="9">
    <location>
        <begin position="13"/>
        <end position="20"/>
    </location>
    <ligand>
        <name>ATP</name>
        <dbReference type="ChEBI" id="CHEBI:30616"/>
    </ligand>
</feature>
<evidence type="ECO:0000256" key="1">
    <source>
        <dbReference type="ARBA" id="ARBA00022741"/>
    </source>
</evidence>
<comment type="catalytic activity">
    <reaction evidence="8">
        <text>ATP + H2O = ADP + phosphate + H(+)</text>
        <dbReference type="Rhea" id="RHEA:13065"/>
        <dbReference type="ChEBI" id="CHEBI:15377"/>
        <dbReference type="ChEBI" id="CHEBI:15378"/>
        <dbReference type="ChEBI" id="CHEBI:30616"/>
        <dbReference type="ChEBI" id="CHEBI:43474"/>
        <dbReference type="ChEBI" id="CHEBI:456216"/>
        <dbReference type="EC" id="5.6.2.4"/>
    </reaction>
</comment>
<evidence type="ECO:0000256" key="2">
    <source>
        <dbReference type="ARBA" id="ARBA00022801"/>
    </source>
</evidence>
<comment type="caution">
    <text evidence="11">The sequence shown here is derived from an EMBL/GenBank/DDBJ whole genome shotgun (WGS) entry which is preliminary data.</text>
</comment>
<evidence type="ECO:0000256" key="3">
    <source>
        <dbReference type="ARBA" id="ARBA00022806"/>
    </source>
</evidence>
<dbReference type="EC" id="5.6.2.4" evidence="7"/>
<dbReference type="InterPro" id="IPR014016">
    <property type="entry name" value="UvrD-like_ATP-bd"/>
</dbReference>
<dbReference type="EMBL" id="NXLR01000016">
    <property type="protein sequence ID" value="RDU59220.1"/>
    <property type="molecule type" value="Genomic_DNA"/>
</dbReference>
<dbReference type="OrthoDB" id="9810135at2"/>
<dbReference type="Pfam" id="PF13361">
    <property type="entry name" value="UvrD_C"/>
    <property type="match status" value="2"/>
</dbReference>
<dbReference type="GO" id="GO:0003677">
    <property type="term" value="F:DNA binding"/>
    <property type="evidence" value="ECO:0007669"/>
    <property type="project" value="InterPro"/>
</dbReference>
<dbReference type="PROSITE" id="PS51198">
    <property type="entry name" value="UVRD_HELICASE_ATP_BIND"/>
    <property type="match status" value="1"/>
</dbReference>
<evidence type="ECO:0000256" key="4">
    <source>
        <dbReference type="ARBA" id="ARBA00022840"/>
    </source>
</evidence>
<keyword evidence="4 9" id="KW-0067">ATP-binding</keyword>
<organism evidence="11 12">
    <name type="scientific">Helicobacter marmotae</name>
    <dbReference type="NCBI Taxonomy" id="152490"/>
    <lineage>
        <taxon>Bacteria</taxon>
        <taxon>Pseudomonadati</taxon>
        <taxon>Campylobacterota</taxon>
        <taxon>Epsilonproteobacteria</taxon>
        <taxon>Campylobacterales</taxon>
        <taxon>Helicobacteraceae</taxon>
        <taxon>Helicobacter</taxon>
    </lineage>
</organism>